<evidence type="ECO:0000313" key="4">
    <source>
        <dbReference type="Proteomes" id="UP000284416"/>
    </source>
</evidence>
<evidence type="ECO:0000256" key="1">
    <source>
        <dbReference type="ARBA" id="ARBA00022737"/>
    </source>
</evidence>
<dbReference type="AlphaFoldDB" id="A0A417YYE0"/>
<reference evidence="3 4" key="1">
    <citation type="journal article" date="2017" name="Int. J. Syst. Evol. Microbiol.">
        <title>Bacillus notoginsengisoli sp. nov., a novel bacterium isolated from the rhizosphere of Panax notoginseng.</title>
        <authorList>
            <person name="Zhang M.Y."/>
            <person name="Cheng J."/>
            <person name="Cai Y."/>
            <person name="Zhang T.Y."/>
            <person name="Wu Y.Y."/>
            <person name="Manikprabhu D."/>
            <person name="Li W.J."/>
            <person name="Zhang Y.X."/>
        </authorList>
    </citation>
    <scope>NUCLEOTIDE SEQUENCE [LARGE SCALE GENOMIC DNA]</scope>
    <source>
        <strain evidence="3 4">JCM 30743</strain>
    </source>
</reference>
<dbReference type="InterPro" id="IPR013783">
    <property type="entry name" value="Ig-like_fold"/>
</dbReference>
<sequence>MGMRGNDEMKRASFVSGFVVLFAAMMVFMMLPGAASADMANATQINLEQTVTGQNTDYDGDFYKFTIPSDGKVKLSVRQQSGVYWTASILHESGNVFRYFTTDSSSKATGVASVGVGLPKGTYYISIRGYNFTQPYEFTVGFTAGSTYEKEFNNTIANANPVGLNTSYKGAIQGYYDEDFFRFTIPTNGNVSFNMNNVTGANWFASVMDVNGMEVQSFRTEGSTNAVGMMSAEVGLPAGTYYLKIKDAGYNTSDKEYQFKVNFTSSEFYEKEFNNSLAAANQIILNKTYKGVIADSSDEDFYKVQLSASGNVKLAIKQKPGSSWNGYILHSNGGVLEYVSTDSGSFATGNKVSEVGLAAGTYYIKIVNGGSSVDVPYEFSVQYTSGNYFEKEFNNTVLTANPINLNATYYGALQTYRDYEDFYSFSVPVSGNVYLTAKQLSGSYWYYDILDSKGTKVMNFSTNGGSTAPSYATKAINLPAGKYFVKISGVFTNGIQYNFKVHAVGGVSGLKASPSSYNSVKLSWSAAQGATGYEVYRAVSQNGTYTKVGTATGPSFVNSGLATGTTYYYKVRAYRGTTTKVYGDYSSVVSVKPVLPTPAVKAVSGGYNSIKLSWGAVSGASGYEIQRATTQNGTYTKVGTVTGTSFANTGLATGTTYYYKVRAYRGTTTKVYGGYSSVVSAKPALSTPAVKAASSGYNSVKLSWGAVTGASGYEVYRATSSTGTYSRVATTTSGSFSNSGLTTNKAYYYKVRAYRIVGSTKVYGTYSTVVSAKPVPAVPVNFKAARVSSTSIKTTWSAVAGASGYEVHRATSLKGTYSLVKTVTTTTFTNTGLTKGKVYYYKVRAYRVVGGVKVYSGWTGVLGVK</sequence>
<gene>
    <name evidence="3" type="ORF">D1B31_04170</name>
</gene>
<evidence type="ECO:0000313" key="3">
    <source>
        <dbReference type="EMBL" id="RHW42782.1"/>
    </source>
</evidence>
<feature type="domain" description="Fibronectin type-III" evidence="2">
    <location>
        <begin position="506"/>
        <end position="597"/>
    </location>
</feature>
<feature type="domain" description="Fibronectin type-III" evidence="2">
    <location>
        <begin position="778"/>
        <end position="865"/>
    </location>
</feature>
<keyword evidence="4" id="KW-1185">Reference proteome</keyword>
<name>A0A417YYE0_9BACI</name>
<dbReference type="EMBL" id="QWEG01000002">
    <property type="protein sequence ID" value="RHW42782.1"/>
    <property type="molecule type" value="Genomic_DNA"/>
</dbReference>
<accession>A0A417YYE0</accession>
<dbReference type="PROSITE" id="PS50853">
    <property type="entry name" value="FN3"/>
    <property type="match status" value="3"/>
</dbReference>
<dbReference type="InterPro" id="IPR050964">
    <property type="entry name" value="Striated_Muscle_Regulatory"/>
</dbReference>
<feature type="domain" description="Fibronectin type-III" evidence="2">
    <location>
        <begin position="684"/>
        <end position="777"/>
    </location>
</feature>
<comment type="caution">
    <text evidence="3">The sequence shown here is derived from an EMBL/GenBank/DDBJ whole genome shotgun (WGS) entry which is preliminary data.</text>
</comment>
<dbReference type="SUPFAM" id="SSF89260">
    <property type="entry name" value="Collagen-binding domain"/>
    <property type="match status" value="4"/>
</dbReference>
<keyword evidence="1" id="KW-0677">Repeat</keyword>
<dbReference type="Gene3D" id="2.60.120.380">
    <property type="match status" value="4"/>
</dbReference>
<dbReference type="PANTHER" id="PTHR13817">
    <property type="entry name" value="TITIN"/>
    <property type="match status" value="1"/>
</dbReference>
<dbReference type="SMART" id="SM00060">
    <property type="entry name" value="FN3"/>
    <property type="match status" value="4"/>
</dbReference>
<proteinExistence type="predicted"/>
<organism evidence="3 4">
    <name type="scientific">Neobacillus notoginsengisoli</name>
    <dbReference type="NCBI Taxonomy" id="1578198"/>
    <lineage>
        <taxon>Bacteria</taxon>
        <taxon>Bacillati</taxon>
        <taxon>Bacillota</taxon>
        <taxon>Bacilli</taxon>
        <taxon>Bacillales</taxon>
        <taxon>Bacillaceae</taxon>
        <taxon>Neobacillus</taxon>
    </lineage>
</organism>
<dbReference type="InterPro" id="IPR003961">
    <property type="entry name" value="FN3_dom"/>
</dbReference>
<dbReference type="PANTHER" id="PTHR13817:SF173">
    <property type="entry name" value="FRAZZLED"/>
    <property type="match status" value="1"/>
</dbReference>
<dbReference type="Proteomes" id="UP000284416">
    <property type="component" value="Unassembled WGS sequence"/>
</dbReference>
<dbReference type="CDD" id="cd00063">
    <property type="entry name" value="FN3"/>
    <property type="match status" value="3"/>
</dbReference>
<dbReference type="InterPro" id="IPR036116">
    <property type="entry name" value="FN3_sf"/>
</dbReference>
<dbReference type="SUPFAM" id="SSF49265">
    <property type="entry name" value="Fibronectin type III"/>
    <property type="match status" value="3"/>
</dbReference>
<dbReference type="Gene3D" id="2.60.40.10">
    <property type="entry name" value="Immunoglobulins"/>
    <property type="match status" value="4"/>
</dbReference>
<protein>
    <recommendedName>
        <fullName evidence="2">Fibronectin type-III domain-containing protein</fullName>
    </recommendedName>
</protein>
<evidence type="ECO:0000259" key="2">
    <source>
        <dbReference type="PROSITE" id="PS50853"/>
    </source>
</evidence>